<feature type="transmembrane region" description="Helical" evidence="1">
    <location>
        <begin position="6"/>
        <end position="22"/>
    </location>
</feature>
<evidence type="ECO:0000256" key="1">
    <source>
        <dbReference type="SAM" id="Phobius"/>
    </source>
</evidence>
<feature type="transmembrane region" description="Helical" evidence="1">
    <location>
        <begin position="29"/>
        <end position="49"/>
    </location>
</feature>
<feature type="non-terminal residue" evidence="2">
    <location>
        <position position="65"/>
    </location>
</feature>
<reference evidence="2" key="1">
    <citation type="journal article" date="2019" name="Nat. Med.">
        <title>A library of human gut bacterial isolates paired with longitudinal multiomics data enables mechanistic microbiome research.</title>
        <authorList>
            <person name="Poyet M."/>
            <person name="Groussin M."/>
            <person name="Gibbons S.M."/>
            <person name="Avila-Pacheco J."/>
            <person name="Jiang X."/>
            <person name="Kearney S.M."/>
            <person name="Perrotta A.R."/>
            <person name="Berdy B."/>
            <person name="Zhao S."/>
            <person name="Lieberman T.D."/>
            <person name="Swanson P.K."/>
            <person name="Smith M."/>
            <person name="Roesemann S."/>
            <person name="Alexander J.E."/>
            <person name="Rich S.A."/>
            <person name="Livny J."/>
            <person name="Vlamakis H."/>
            <person name="Clish C."/>
            <person name="Bullock K."/>
            <person name="Deik A."/>
            <person name="Scott J."/>
            <person name="Pierce K.A."/>
            <person name="Xavier R.J."/>
            <person name="Alm E.J."/>
        </authorList>
    </citation>
    <scope>NUCLEOTIDE SEQUENCE</scope>
    <source>
        <strain evidence="2">BIOML-A16</strain>
    </source>
</reference>
<accession>A0A642BXX9</accession>
<protein>
    <submittedName>
        <fullName evidence="2">Sodium:proton antiporter</fullName>
    </submittedName>
</protein>
<gene>
    <name evidence="2" type="ORF">F3B52_27900</name>
</gene>
<keyword evidence="1" id="KW-0812">Transmembrane</keyword>
<keyword evidence="1" id="KW-1133">Transmembrane helix</keyword>
<proteinExistence type="predicted"/>
<keyword evidence="1" id="KW-0472">Membrane</keyword>
<dbReference type="EMBL" id="VWFQ01000213">
    <property type="protein sequence ID" value="KAA4630990.1"/>
    <property type="molecule type" value="Genomic_DNA"/>
</dbReference>
<organism evidence="2">
    <name type="scientific">Bacteroides ovatus</name>
    <dbReference type="NCBI Taxonomy" id="28116"/>
    <lineage>
        <taxon>Bacteria</taxon>
        <taxon>Pseudomonadati</taxon>
        <taxon>Bacteroidota</taxon>
        <taxon>Bacteroidia</taxon>
        <taxon>Bacteroidales</taxon>
        <taxon>Bacteroidaceae</taxon>
        <taxon>Bacteroides</taxon>
    </lineage>
</organism>
<sequence>MLTTMIIVFLIGYLLIALEHPLKINKAGTALLTGTILWVLYTLGAPQFIPTASAEEFKLFLDAFP</sequence>
<name>A0A642BXX9_BACOV</name>
<dbReference type="AlphaFoldDB" id="A0A642BXX9"/>
<evidence type="ECO:0000313" key="2">
    <source>
        <dbReference type="EMBL" id="KAA4630990.1"/>
    </source>
</evidence>
<comment type="caution">
    <text evidence="2">The sequence shown here is derived from an EMBL/GenBank/DDBJ whole genome shotgun (WGS) entry which is preliminary data.</text>
</comment>